<dbReference type="EMBL" id="JALJOU010000013">
    <property type="protein sequence ID" value="KAK9840598.1"/>
    <property type="molecule type" value="Genomic_DNA"/>
</dbReference>
<name>A0AAW1S4N2_9CHLO</name>
<evidence type="ECO:0000256" key="1">
    <source>
        <dbReference type="SAM" id="Phobius"/>
    </source>
</evidence>
<keyword evidence="1" id="KW-1133">Transmembrane helix</keyword>
<evidence type="ECO:0000313" key="3">
    <source>
        <dbReference type="Proteomes" id="UP001445335"/>
    </source>
</evidence>
<gene>
    <name evidence="2" type="ORF">WJX81_003620</name>
</gene>
<evidence type="ECO:0000313" key="2">
    <source>
        <dbReference type="EMBL" id="KAK9840598.1"/>
    </source>
</evidence>
<comment type="caution">
    <text evidence="2">The sequence shown here is derived from an EMBL/GenBank/DDBJ whole genome shotgun (WGS) entry which is preliminary data.</text>
</comment>
<dbReference type="AlphaFoldDB" id="A0AAW1S4N2"/>
<reference evidence="2 3" key="1">
    <citation type="journal article" date="2024" name="Nat. Commun.">
        <title>Phylogenomics reveals the evolutionary origins of lichenization in chlorophyte algae.</title>
        <authorList>
            <person name="Puginier C."/>
            <person name="Libourel C."/>
            <person name="Otte J."/>
            <person name="Skaloud P."/>
            <person name="Haon M."/>
            <person name="Grisel S."/>
            <person name="Petersen M."/>
            <person name="Berrin J.G."/>
            <person name="Delaux P.M."/>
            <person name="Dal Grande F."/>
            <person name="Keller J."/>
        </authorList>
    </citation>
    <scope>NUCLEOTIDE SEQUENCE [LARGE SCALE GENOMIC DNA]</scope>
    <source>
        <strain evidence="2 3">SAG 245.80</strain>
    </source>
</reference>
<proteinExistence type="predicted"/>
<keyword evidence="3" id="KW-1185">Reference proteome</keyword>
<keyword evidence="1" id="KW-0472">Membrane</keyword>
<feature type="transmembrane region" description="Helical" evidence="1">
    <location>
        <begin position="89"/>
        <end position="113"/>
    </location>
</feature>
<sequence>MDPDGQRKLASTALLALAVLGPVLIALSGRMQHGLPPLSGAALGTLTRNRGSVGSYGSIGSIGSFYSIGSVGSAFSIGSVGSAFSVGSIFGLGTALAVLSVMSFGGCLASGYVGLPYGLGQAIAATRRRREGHR</sequence>
<organism evidence="2 3">
    <name type="scientific">Elliptochloris bilobata</name>
    <dbReference type="NCBI Taxonomy" id="381761"/>
    <lineage>
        <taxon>Eukaryota</taxon>
        <taxon>Viridiplantae</taxon>
        <taxon>Chlorophyta</taxon>
        <taxon>core chlorophytes</taxon>
        <taxon>Trebouxiophyceae</taxon>
        <taxon>Trebouxiophyceae incertae sedis</taxon>
        <taxon>Elliptochloris clade</taxon>
        <taxon>Elliptochloris</taxon>
    </lineage>
</organism>
<dbReference type="Proteomes" id="UP001445335">
    <property type="component" value="Unassembled WGS sequence"/>
</dbReference>
<protein>
    <submittedName>
        <fullName evidence="2">Uncharacterized protein</fullName>
    </submittedName>
</protein>
<feature type="transmembrane region" description="Helical" evidence="1">
    <location>
        <begin position="56"/>
        <end position="77"/>
    </location>
</feature>
<accession>A0AAW1S4N2</accession>
<keyword evidence="1" id="KW-0812">Transmembrane</keyword>